<dbReference type="PROSITE" id="PS51471">
    <property type="entry name" value="FE2OG_OXY"/>
    <property type="match status" value="1"/>
</dbReference>
<dbReference type="Pfam" id="PF03171">
    <property type="entry name" value="2OG-FeII_Oxy"/>
    <property type="match status" value="1"/>
</dbReference>
<keyword evidence="5" id="KW-1185">Reference proteome</keyword>
<feature type="region of interest" description="Disordered" evidence="2">
    <location>
        <begin position="1"/>
        <end position="198"/>
    </location>
</feature>
<dbReference type="GO" id="GO:0016491">
    <property type="term" value="F:oxidoreductase activity"/>
    <property type="evidence" value="ECO:0007669"/>
    <property type="project" value="UniProtKB-KW"/>
</dbReference>
<dbReference type="SUPFAM" id="SSF51197">
    <property type="entry name" value="Clavaminate synthase-like"/>
    <property type="match status" value="1"/>
</dbReference>
<feature type="compositionally biased region" description="Pro residues" evidence="2">
    <location>
        <begin position="66"/>
        <end position="79"/>
    </location>
</feature>
<keyword evidence="1" id="KW-0560">Oxidoreductase</keyword>
<evidence type="ECO:0000256" key="2">
    <source>
        <dbReference type="SAM" id="MobiDB-lite"/>
    </source>
</evidence>
<evidence type="ECO:0000256" key="1">
    <source>
        <dbReference type="RuleBase" id="RU003682"/>
    </source>
</evidence>
<feature type="domain" description="Fe2OG dioxygenase" evidence="3">
    <location>
        <begin position="200"/>
        <end position="308"/>
    </location>
</feature>
<organism evidence="4 5">
    <name type="scientific">Panicum virgatum</name>
    <name type="common">Blackwell switchgrass</name>
    <dbReference type="NCBI Taxonomy" id="38727"/>
    <lineage>
        <taxon>Eukaryota</taxon>
        <taxon>Viridiplantae</taxon>
        <taxon>Streptophyta</taxon>
        <taxon>Embryophyta</taxon>
        <taxon>Tracheophyta</taxon>
        <taxon>Spermatophyta</taxon>
        <taxon>Magnoliopsida</taxon>
        <taxon>Liliopsida</taxon>
        <taxon>Poales</taxon>
        <taxon>Poaceae</taxon>
        <taxon>PACMAD clade</taxon>
        <taxon>Panicoideae</taxon>
        <taxon>Panicodae</taxon>
        <taxon>Paniceae</taxon>
        <taxon>Panicinae</taxon>
        <taxon>Panicum</taxon>
        <taxon>Panicum sect. Hiantes</taxon>
    </lineage>
</organism>
<feature type="compositionally biased region" description="Low complexity" evidence="2">
    <location>
        <begin position="12"/>
        <end position="32"/>
    </location>
</feature>
<dbReference type="InterPro" id="IPR005123">
    <property type="entry name" value="Oxoglu/Fe-dep_dioxygenase_dom"/>
</dbReference>
<feature type="compositionally biased region" description="Pro residues" evidence="2">
    <location>
        <begin position="1"/>
        <end position="11"/>
    </location>
</feature>
<evidence type="ECO:0000313" key="4">
    <source>
        <dbReference type="EMBL" id="KAG2605139.1"/>
    </source>
</evidence>
<dbReference type="InterPro" id="IPR027443">
    <property type="entry name" value="IPNS-like_sf"/>
</dbReference>
<reference evidence="4" key="1">
    <citation type="submission" date="2020-05" db="EMBL/GenBank/DDBJ databases">
        <title>WGS assembly of Panicum virgatum.</title>
        <authorList>
            <person name="Lovell J.T."/>
            <person name="Jenkins J."/>
            <person name="Shu S."/>
            <person name="Juenger T.E."/>
            <person name="Schmutz J."/>
        </authorList>
    </citation>
    <scope>NUCLEOTIDE SEQUENCE</scope>
    <source>
        <strain evidence="4">AP13</strain>
    </source>
</reference>
<dbReference type="InterPro" id="IPR044861">
    <property type="entry name" value="IPNS-like_FE2OG_OXY"/>
</dbReference>
<dbReference type="GO" id="GO:0046872">
    <property type="term" value="F:metal ion binding"/>
    <property type="evidence" value="ECO:0007669"/>
    <property type="project" value="UniProtKB-KW"/>
</dbReference>
<comment type="caution">
    <text evidence="4">The sequence shown here is derived from an EMBL/GenBank/DDBJ whole genome shotgun (WGS) entry which is preliminary data.</text>
</comment>
<feature type="compositionally biased region" description="Low complexity" evidence="2">
    <location>
        <begin position="54"/>
        <end position="65"/>
    </location>
</feature>
<feature type="compositionally biased region" description="Pro residues" evidence="2">
    <location>
        <begin position="123"/>
        <end position="139"/>
    </location>
</feature>
<accession>A0A8T0TAL7</accession>
<feature type="non-terminal residue" evidence="4">
    <location>
        <position position="1"/>
    </location>
</feature>
<evidence type="ECO:0000313" key="5">
    <source>
        <dbReference type="Proteomes" id="UP000823388"/>
    </source>
</evidence>
<dbReference type="Proteomes" id="UP000823388">
    <property type="component" value="Chromosome 4N"/>
</dbReference>
<keyword evidence="1" id="KW-0408">Iron</keyword>
<feature type="compositionally biased region" description="Low complexity" evidence="2">
    <location>
        <begin position="80"/>
        <end position="122"/>
    </location>
</feature>
<dbReference type="PANTHER" id="PTHR47990">
    <property type="entry name" value="2-OXOGLUTARATE (2OG) AND FE(II)-DEPENDENT OXYGENASE SUPERFAMILY PROTEIN-RELATED"/>
    <property type="match status" value="1"/>
</dbReference>
<feature type="compositionally biased region" description="Low complexity" evidence="2">
    <location>
        <begin position="160"/>
        <end position="172"/>
    </location>
</feature>
<comment type="similarity">
    <text evidence="1">Belongs to the iron/ascorbate-dependent oxidoreductase family.</text>
</comment>
<keyword evidence="1" id="KW-0479">Metal-binding</keyword>
<proteinExistence type="inferred from homology"/>
<dbReference type="EMBL" id="CM029044">
    <property type="protein sequence ID" value="KAG2605139.1"/>
    <property type="molecule type" value="Genomic_DNA"/>
</dbReference>
<dbReference type="AlphaFoldDB" id="A0A8T0TAL7"/>
<dbReference type="InterPro" id="IPR050231">
    <property type="entry name" value="Iron_ascorbate_oxido_reductase"/>
</dbReference>
<protein>
    <recommendedName>
        <fullName evidence="3">Fe2OG dioxygenase domain-containing protein</fullName>
    </recommendedName>
</protein>
<sequence length="360" mass="37583">RPPPLRRPSPTAPRSSRPSTRPARASAASSSPASPPSPRSSCTRTPTPPRPSRPRASPSPSSTSPSPGPSPPPPPPPPAAGASSTSSTTTGPSASPRSTPRGRSPPCAPSTSAPRTTAAPCPAGSPTPPTSTCSGPPPQAGATPSRYRSGPRGPTRRASRPSAATRPSSGTRTPPPWCAPCWGSSPRGSGSGPRGWRRLPASRVRSWSAITTRCAPEPERTMGVVPHTDPGVLTVLAQDCVGGLQVKQTDDDGASYWVDVKPVPGALVINVGDLLQIMSNDEYKSVDHRVIMNTHKEARVSIAIFFTPGKRGDSVFYGPLPELVSADNPPKYRNFTVSEFLGAFFRRGLSSKALVDHFNL</sequence>
<gene>
    <name evidence="4" type="ORF">PVAP13_4NG114738</name>
</gene>
<name>A0A8T0TAL7_PANVG</name>
<dbReference type="Gene3D" id="2.60.120.330">
    <property type="entry name" value="B-lactam Antibiotic, Isopenicillin N Synthase, Chain"/>
    <property type="match status" value="1"/>
</dbReference>
<evidence type="ECO:0000259" key="3">
    <source>
        <dbReference type="PROSITE" id="PS51471"/>
    </source>
</evidence>